<keyword evidence="9" id="KW-0671">Queuosine biosynthesis</keyword>
<evidence type="ECO:0000256" key="8">
    <source>
        <dbReference type="ARBA" id="ARBA00048807"/>
    </source>
</evidence>
<evidence type="ECO:0000256" key="6">
    <source>
        <dbReference type="ARBA" id="ARBA00022833"/>
    </source>
</evidence>
<sequence>MWELTKSFRFEAAHALPGTTLGEASEEIHGHSFRAEVSIRGMPDPATGMVLDLGLLERSMTDVRKMLDHKLLNKVDALGPPTLENLSRFIWEKVQHAGHVTRVSVHRDSCNESCTYFGPQS</sequence>
<comment type="pathway">
    <text evidence="2 9">Purine metabolism; 7-cyano-7-deazaguanine biosynthesis.</text>
</comment>
<dbReference type="GO" id="GO:0008616">
    <property type="term" value="P:tRNA queuosine(34) biosynthetic process"/>
    <property type="evidence" value="ECO:0007669"/>
    <property type="project" value="UniProtKB-KW"/>
</dbReference>
<organism evidence="11 12">
    <name type="scientific">Bradyrhizobium canariense</name>
    <dbReference type="NCBI Taxonomy" id="255045"/>
    <lineage>
        <taxon>Bacteria</taxon>
        <taxon>Pseudomonadati</taxon>
        <taxon>Pseudomonadota</taxon>
        <taxon>Alphaproteobacteria</taxon>
        <taxon>Hyphomicrobiales</taxon>
        <taxon>Nitrobacteraceae</taxon>
        <taxon>Bradyrhizobium</taxon>
    </lineage>
</organism>
<proteinExistence type="inferred from homology"/>
<dbReference type="AlphaFoldDB" id="A0A1H2B2Y9"/>
<evidence type="ECO:0000256" key="5">
    <source>
        <dbReference type="ARBA" id="ARBA00022723"/>
    </source>
</evidence>
<feature type="binding site" evidence="10">
    <location>
        <position position="31"/>
    </location>
    <ligand>
        <name>Zn(2+)</name>
        <dbReference type="ChEBI" id="CHEBI:29105"/>
    </ligand>
</feature>
<dbReference type="UniPathway" id="UPA00391"/>
<evidence type="ECO:0000256" key="9">
    <source>
        <dbReference type="PIRNR" id="PIRNR006113"/>
    </source>
</evidence>
<evidence type="ECO:0000256" key="2">
    <source>
        <dbReference type="ARBA" id="ARBA00005061"/>
    </source>
</evidence>
<comment type="cofactor">
    <cofactor evidence="9 10">
        <name>Zn(2+)</name>
        <dbReference type="ChEBI" id="CHEBI:29105"/>
    </cofactor>
    <text evidence="9 10">Binds 1 zinc ion per subunit.</text>
</comment>
<evidence type="ECO:0000313" key="11">
    <source>
        <dbReference type="EMBL" id="SDT52156.1"/>
    </source>
</evidence>
<accession>A0A1H2B2Y9</accession>
<evidence type="ECO:0000313" key="12">
    <source>
        <dbReference type="Proteomes" id="UP000243904"/>
    </source>
</evidence>
<dbReference type="SUPFAM" id="SSF55620">
    <property type="entry name" value="Tetrahydrobiopterin biosynthesis enzymes-like"/>
    <property type="match status" value="1"/>
</dbReference>
<evidence type="ECO:0000256" key="3">
    <source>
        <dbReference type="ARBA" id="ARBA00008900"/>
    </source>
</evidence>
<comment type="function">
    <text evidence="1">Catalyzes the conversion of 7,8-dihydroneopterin triphosphate (H2NTP) to 6-carboxy-5,6,7,8-tetrahydropterin (CPH4) and acetaldehyde.</text>
</comment>
<feature type="binding site" evidence="10">
    <location>
        <position position="29"/>
    </location>
    <ligand>
        <name>Zn(2+)</name>
        <dbReference type="ChEBI" id="CHEBI:29105"/>
    </ligand>
</feature>
<dbReference type="GO" id="GO:0046872">
    <property type="term" value="F:metal ion binding"/>
    <property type="evidence" value="ECO:0007669"/>
    <property type="project" value="UniProtKB-KW"/>
</dbReference>
<dbReference type="GO" id="GO:0070497">
    <property type="term" value="F:6-carboxytetrahydropterin synthase activity"/>
    <property type="evidence" value="ECO:0007669"/>
    <property type="project" value="UniProtKB-EC"/>
</dbReference>
<dbReference type="PIRSF" id="PIRSF006113">
    <property type="entry name" value="PTP_synth"/>
    <property type="match status" value="1"/>
</dbReference>
<gene>
    <name evidence="11" type="ORF">SAMN05444158_6707</name>
</gene>
<dbReference type="PANTHER" id="PTHR12589:SF7">
    <property type="entry name" value="6-PYRUVOYL TETRAHYDROBIOPTERIN SYNTHASE"/>
    <property type="match status" value="1"/>
</dbReference>
<keyword evidence="5 9" id="KW-0479">Metal-binding</keyword>
<dbReference type="InterPro" id="IPR007115">
    <property type="entry name" value="6-PTP_synth/QueD"/>
</dbReference>
<comment type="catalytic activity">
    <reaction evidence="8 9">
        <text>7,8-dihydroneopterin 3'-triphosphate + H2O = 6-carboxy-5,6,7,8-tetrahydropterin + triphosphate + acetaldehyde + 2 H(+)</text>
        <dbReference type="Rhea" id="RHEA:27966"/>
        <dbReference type="ChEBI" id="CHEBI:15343"/>
        <dbReference type="ChEBI" id="CHEBI:15377"/>
        <dbReference type="ChEBI" id="CHEBI:15378"/>
        <dbReference type="ChEBI" id="CHEBI:18036"/>
        <dbReference type="ChEBI" id="CHEBI:58462"/>
        <dbReference type="ChEBI" id="CHEBI:61032"/>
        <dbReference type="EC" id="4.1.2.50"/>
    </reaction>
</comment>
<comment type="similarity">
    <text evidence="3 9">Belongs to the PTPS family. QueD subfamily.</text>
</comment>
<protein>
    <recommendedName>
        <fullName evidence="4 9">6-carboxy-5,6,7,8-tetrahydropterin synthase</fullName>
        <ecNumber evidence="9">4.-.-.-</ecNumber>
    </recommendedName>
</protein>
<dbReference type="Proteomes" id="UP000243904">
    <property type="component" value="Chromosome I"/>
</dbReference>
<evidence type="ECO:0000256" key="4">
    <source>
        <dbReference type="ARBA" id="ARBA00018141"/>
    </source>
</evidence>
<name>A0A1H2B2Y9_9BRAD</name>
<reference evidence="12" key="1">
    <citation type="submission" date="2016-10" db="EMBL/GenBank/DDBJ databases">
        <authorList>
            <person name="Varghese N."/>
            <person name="Submissions S."/>
        </authorList>
    </citation>
    <scope>NUCLEOTIDE SEQUENCE [LARGE SCALE GENOMIC DNA]</scope>
    <source>
        <strain evidence="12">GAS369</strain>
    </source>
</reference>
<keyword evidence="7 9" id="KW-0456">Lyase</keyword>
<dbReference type="EMBL" id="LT629750">
    <property type="protein sequence ID" value="SDT52156.1"/>
    <property type="molecule type" value="Genomic_DNA"/>
</dbReference>
<dbReference type="Pfam" id="PF01242">
    <property type="entry name" value="PTPS"/>
    <property type="match status" value="1"/>
</dbReference>
<evidence type="ECO:0000256" key="1">
    <source>
        <dbReference type="ARBA" id="ARBA00002285"/>
    </source>
</evidence>
<dbReference type="Gene3D" id="3.30.479.10">
    <property type="entry name" value="6-pyruvoyl tetrahydropterin synthase/QueD"/>
    <property type="match status" value="1"/>
</dbReference>
<keyword evidence="6 9" id="KW-0862">Zinc</keyword>
<evidence type="ECO:0000256" key="7">
    <source>
        <dbReference type="ARBA" id="ARBA00023239"/>
    </source>
</evidence>
<dbReference type="PANTHER" id="PTHR12589">
    <property type="entry name" value="PYRUVOYL TETRAHYDROBIOPTERIN SYNTHASE"/>
    <property type="match status" value="1"/>
</dbReference>
<dbReference type="EC" id="4.-.-.-" evidence="9"/>
<dbReference type="RefSeq" id="WP_146690354.1">
    <property type="nucleotide sequence ID" value="NZ_LT629750.1"/>
</dbReference>
<keyword evidence="12" id="KW-1185">Reference proteome</keyword>
<dbReference type="InterPro" id="IPR038418">
    <property type="entry name" value="6-PTP_synth/QueD_sf"/>
</dbReference>
<evidence type="ECO:0000256" key="10">
    <source>
        <dbReference type="PIRSR" id="PIRSR006113-2"/>
    </source>
</evidence>
<feature type="binding site" evidence="10">
    <location>
        <position position="14"/>
    </location>
    <ligand>
        <name>Zn(2+)</name>
        <dbReference type="ChEBI" id="CHEBI:29105"/>
    </ligand>
</feature>